<gene>
    <name evidence="2" type="ORF">UFOPK1795_00554</name>
    <name evidence="3" type="ORF">UFOPK2275_01002</name>
    <name evidence="4" type="ORF">UFOPK2816_00166</name>
</gene>
<dbReference type="AlphaFoldDB" id="A0A6J6FTP0"/>
<dbReference type="InterPro" id="IPR018656">
    <property type="entry name" value="DUF2087"/>
</dbReference>
<dbReference type="EMBL" id="CAEZUG010000024">
    <property type="protein sequence ID" value="CAB4590353.1"/>
    <property type="molecule type" value="Genomic_DNA"/>
</dbReference>
<dbReference type="EMBL" id="CAEZZB010000007">
    <property type="protein sequence ID" value="CAB4739153.1"/>
    <property type="molecule type" value="Genomic_DNA"/>
</dbReference>
<evidence type="ECO:0000313" key="2">
    <source>
        <dbReference type="EMBL" id="CAB4590353.1"/>
    </source>
</evidence>
<evidence type="ECO:0000313" key="4">
    <source>
        <dbReference type="EMBL" id="CAB4739153.1"/>
    </source>
</evidence>
<dbReference type="EMBL" id="CAEZWQ010000135">
    <property type="protein sequence ID" value="CAB4669888.1"/>
    <property type="molecule type" value="Genomic_DNA"/>
</dbReference>
<feature type="domain" description="DUF2087" evidence="1">
    <location>
        <begin position="15"/>
        <end position="81"/>
    </location>
</feature>
<organism evidence="2">
    <name type="scientific">freshwater metagenome</name>
    <dbReference type="NCBI Taxonomy" id="449393"/>
    <lineage>
        <taxon>unclassified sequences</taxon>
        <taxon>metagenomes</taxon>
        <taxon>ecological metagenomes</taxon>
    </lineage>
</organism>
<sequence length="85" mass="9683">MVENVDQFFRPDGSLIRIPVKATKKIAVLHRIANTFSPNAKYSEKVLNEVIEAFHPDSAAIRRHMIEYGIMERDAASIYWVAAHS</sequence>
<dbReference type="Pfam" id="PF09860">
    <property type="entry name" value="DUF2087"/>
    <property type="match status" value="1"/>
</dbReference>
<evidence type="ECO:0000313" key="3">
    <source>
        <dbReference type="EMBL" id="CAB4669888.1"/>
    </source>
</evidence>
<accession>A0A6J6FTP0</accession>
<reference evidence="2" key="1">
    <citation type="submission" date="2020-05" db="EMBL/GenBank/DDBJ databases">
        <authorList>
            <person name="Chiriac C."/>
            <person name="Salcher M."/>
            <person name="Ghai R."/>
            <person name="Kavagutti S V."/>
        </authorList>
    </citation>
    <scope>NUCLEOTIDE SEQUENCE</scope>
</reference>
<protein>
    <submittedName>
        <fullName evidence="2">Unannotated protein</fullName>
    </submittedName>
</protein>
<name>A0A6J6FTP0_9ZZZZ</name>
<proteinExistence type="predicted"/>
<evidence type="ECO:0000259" key="1">
    <source>
        <dbReference type="Pfam" id="PF09860"/>
    </source>
</evidence>